<dbReference type="EMBL" id="MIPY01000020">
    <property type="protein sequence ID" value="OES30374.1"/>
    <property type="molecule type" value="Genomic_DNA"/>
</dbReference>
<keyword evidence="2" id="KW-1185">Reference proteome</keyword>
<evidence type="ECO:0000313" key="1">
    <source>
        <dbReference type="EMBL" id="OES30374.1"/>
    </source>
</evidence>
<dbReference type="Proteomes" id="UP000095392">
    <property type="component" value="Unassembled WGS sequence"/>
</dbReference>
<sequence length="54" mass="6529">MSVEKLHSAKQPLQKDQVYNWFDRYKPREQAKVHILSSDVKRKSINPVMRFIEK</sequence>
<name>A0AB36FWD7_ALTMA</name>
<reference evidence="1 2" key="1">
    <citation type="submission" date="2016-09" db="EMBL/GenBank/DDBJ databases">
        <title>Draft Genome Sequence of four Alteromonas macleodii strains isolated from copper coupons and grown long-term at elevated copper levels.</title>
        <authorList>
            <person name="Cusick K."/>
            <person name="Dale J."/>
            <person name="Little B."/>
            <person name="Biffinger J."/>
        </authorList>
    </citation>
    <scope>NUCLEOTIDE SEQUENCE [LARGE SCALE GENOMIC DNA]</scope>
    <source>
        <strain evidence="1 2">KCP01</strain>
    </source>
</reference>
<comment type="caution">
    <text evidence="1">The sequence shown here is derived from an EMBL/GenBank/DDBJ whole genome shotgun (WGS) entry which is preliminary data.</text>
</comment>
<gene>
    <name evidence="1" type="ORF">BFV95_2799</name>
</gene>
<dbReference type="AlphaFoldDB" id="A0AB36FWD7"/>
<proteinExistence type="predicted"/>
<dbReference type="RefSeq" id="WP_014950161.1">
    <property type="nucleotide sequence ID" value="NZ_CP012202.1"/>
</dbReference>
<evidence type="ECO:0000313" key="2">
    <source>
        <dbReference type="Proteomes" id="UP000095392"/>
    </source>
</evidence>
<organism evidence="1 2">
    <name type="scientific">Alteromonas macleodii</name>
    <name type="common">Pseudoalteromonas macleodii</name>
    <dbReference type="NCBI Taxonomy" id="28108"/>
    <lineage>
        <taxon>Bacteria</taxon>
        <taxon>Pseudomonadati</taxon>
        <taxon>Pseudomonadota</taxon>
        <taxon>Gammaproteobacteria</taxon>
        <taxon>Alteromonadales</taxon>
        <taxon>Alteromonadaceae</taxon>
        <taxon>Alteromonas/Salinimonas group</taxon>
        <taxon>Alteromonas</taxon>
    </lineage>
</organism>
<accession>A0AB36FWD7</accession>
<protein>
    <submittedName>
        <fullName evidence="1">Exodeoxyribonuclease VII large subunit</fullName>
    </submittedName>
</protein>